<dbReference type="InterPro" id="IPR019253">
    <property type="entry name" value="DUF2244_TM"/>
</dbReference>
<proteinExistence type="predicted"/>
<gene>
    <name evidence="2" type="ORF">NTH_02423</name>
</gene>
<dbReference type="PIRSF" id="PIRSF032162">
    <property type="entry name" value="UCP032162_imp"/>
    <property type="match status" value="1"/>
</dbReference>
<protein>
    <recommendedName>
        <fullName evidence="4">DUF2244 domain-containing protein</fullName>
    </recommendedName>
</protein>
<feature type="transmembrane region" description="Helical" evidence="1">
    <location>
        <begin position="27"/>
        <end position="45"/>
    </location>
</feature>
<sequence>MDDTSQADQPIFKALLVPHRSLGGKGFAILMGVLLVLWLSVAAFFWSLGAWPVVGFFGLDLLAVYIAFRLNYRQARQREEVSLSRTSLHIRKVPPSGPAQEFDFNPFWSRFKVERHAEIGVTRMTVEARQKQVGLGSFLNPDDRASFAEAFGAALATAKGR</sequence>
<keyword evidence="1" id="KW-1133">Transmembrane helix</keyword>
<dbReference type="InterPro" id="IPR016990">
    <property type="entry name" value="UCP032162_TM"/>
</dbReference>
<dbReference type="Proteomes" id="UP001342418">
    <property type="component" value="Chromosome"/>
</dbReference>
<dbReference type="RefSeq" id="WP_338530226.1">
    <property type="nucleotide sequence ID" value="NZ_CP030941.1"/>
</dbReference>
<keyword evidence="3" id="KW-1185">Reference proteome</keyword>
<feature type="transmembrane region" description="Helical" evidence="1">
    <location>
        <begin position="51"/>
        <end position="68"/>
    </location>
</feature>
<dbReference type="EMBL" id="CP030941">
    <property type="protein sequence ID" value="UUP17947.1"/>
    <property type="molecule type" value="Genomic_DNA"/>
</dbReference>
<keyword evidence="1" id="KW-0812">Transmembrane</keyword>
<evidence type="ECO:0000313" key="3">
    <source>
        <dbReference type="Proteomes" id="UP001342418"/>
    </source>
</evidence>
<dbReference type="Pfam" id="PF10003">
    <property type="entry name" value="DUF2244"/>
    <property type="match status" value="1"/>
</dbReference>
<reference evidence="2 3" key="1">
    <citation type="submission" date="2018-07" db="EMBL/GenBank/DDBJ databases">
        <title>Genome sequence of Nitratireductor thuwali#1536.</title>
        <authorList>
            <person name="Michoud G."/>
            <person name="Merlino G."/>
            <person name="Sefrji F.O."/>
            <person name="Daffonchio D."/>
        </authorList>
    </citation>
    <scope>NUCLEOTIDE SEQUENCE [LARGE SCALE GENOMIC DNA]</scope>
    <source>
        <strain evidence="3">Nit1536</strain>
    </source>
</reference>
<organism evidence="2 3">
    <name type="scientific">Nitratireductor thuwali</name>
    <dbReference type="NCBI Taxonomy" id="2267699"/>
    <lineage>
        <taxon>Bacteria</taxon>
        <taxon>Pseudomonadati</taxon>
        <taxon>Pseudomonadota</taxon>
        <taxon>Alphaproteobacteria</taxon>
        <taxon>Hyphomicrobiales</taxon>
        <taxon>Phyllobacteriaceae</taxon>
        <taxon>Nitratireductor</taxon>
    </lineage>
</organism>
<name>A0ABY5MJG3_9HYPH</name>
<evidence type="ECO:0008006" key="4">
    <source>
        <dbReference type="Google" id="ProtNLM"/>
    </source>
</evidence>
<accession>A0ABY5MJG3</accession>
<evidence type="ECO:0000313" key="2">
    <source>
        <dbReference type="EMBL" id="UUP17947.1"/>
    </source>
</evidence>
<keyword evidence="1" id="KW-0472">Membrane</keyword>
<evidence type="ECO:0000256" key="1">
    <source>
        <dbReference type="SAM" id="Phobius"/>
    </source>
</evidence>